<sequence length="641" mass="71132">MALLSLQGVTLNLGGKTLLDTADLHVEQGERVCLVGRNGVGKSSLMALLSGDLTPDGGTIVRTPGVTFGHMPQAVPDHWSGPVFGVVASGLGKEGEALAAAHLIATGREDQLSAAKLALARDLLQSGEGWERHGDILEAINQLGLDPEADFATLSGGNKRRVALARALVASENLLLDEPTNHLDIKTIAWLEDFLVRRVKTFVFISHDRAFVRRLATRIVEVDRSQLYSYACTFDQFLERREERLDAEEKQAAAFDKKLAQEEAWIRQGIKARRTRNMGRVRALQAMRSERMARVSRQGVVSMLAQEAERSGKLVIEAKQAGFAYPDGYRVFNAFSTIIQRGDRIGLIGNNGVGKTTLLRLLLGELEPTEGSIRHGTRLEVSYFDQLRSSLDPEKSVMDNVANGNDTVTINGQQRHVASYLMDFLFESDRLRVPVHTLSGGERNRLLLAKLFTMPSNLLVLDEPTNDLDVETLELLEELLASYSGTVLMVSHDREFLDNLVTTTLALEGDGQVREYVGGYTDWLRQRPEPVAAHTDKPKPKPLAPPAKIGPRKLTFKEQRELQMLKDELEALPGKMAALEDEQHTLEDRLNDPGFFARDPDGFNATAKRISELDDEQTAALQRWEDVEFRIAELEGKAEDK</sequence>
<keyword evidence="1 11" id="KW-0963">Cytoplasm</keyword>
<dbReference type="Proteomes" id="UP000006034">
    <property type="component" value="Unassembled WGS sequence"/>
</dbReference>
<dbReference type="GeneID" id="78084564"/>
<evidence type="ECO:0000256" key="12">
    <source>
        <dbReference type="SAM" id="MobiDB-lite"/>
    </source>
</evidence>
<keyword evidence="5 11" id="KW-0378">Hydrolase</keyword>
<dbReference type="InterPro" id="IPR001763">
    <property type="entry name" value="Rhodanese-like_dom"/>
</dbReference>
<organism evidence="15 16">
    <name type="scientific">Bilophila wadsworthia (strain 3_1_6)</name>
    <dbReference type="NCBI Taxonomy" id="563192"/>
    <lineage>
        <taxon>Bacteria</taxon>
        <taxon>Pseudomonadati</taxon>
        <taxon>Thermodesulfobacteriota</taxon>
        <taxon>Desulfovibrionia</taxon>
        <taxon>Desulfovibrionales</taxon>
        <taxon>Desulfovibrionaceae</taxon>
        <taxon>Bilophila</taxon>
    </lineage>
</organism>
<dbReference type="InterPro" id="IPR051309">
    <property type="entry name" value="ABCF_ATPase"/>
</dbReference>
<dbReference type="CDD" id="cd03221">
    <property type="entry name" value="ABCF_EF-3"/>
    <property type="match status" value="2"/>
</dbReference>
<feature type="domain" description="ABC transporter" evidence="14">
    <location>
        <begin position="4"/>
        <end position="249"/>
    </location>
</feature>
<keyword evidence="6 11" id="KW-0067">ATP-binding</keyword>
<keyword evidence="3 11" id="KW-0547">Nucleotide-binding</keyword>
<dbReference type="GO" id="GO:0003677">
    <property type="term" value="F:DNA binding"/>
    <property type="evidence" value="ECO:0007669"/>
    <property type="project" value="UniProtKB-UniRule"/>
</dbReference>
<protein>
    <recommendedName>
        <fullName evidence="11">ATP-binding protein Uup</fullName>
        <ecNumber evidence="11">3.6.1.-</ecNumber>
    </recommendedName>
</protein>
<evidence type="ECO:0000313" key="16">
    <source>
        <dbReference type="Proteomes" id="UP000006034"/>
    </source>
</evidence>
<keyword evidence="8 11" id="KW-0234">DNA repair</keyword>
<dbReference type="Gene3D" id="1.10.287.380">
    <property type="entry name" value="Valyl-tRNA synthetase, C-terminal domain"/>
    <property type="match status" value="1"/>
</dbReference>
<evidence type="ECO:0000256" key="4">
    <source>
        <dbReference type="ARBA" id="ARBA00022763"/>
    </source>
</evidence>
<evidence type="ECO:0000256" key="11">
    <source>
        <dbReference type="HAMAP-Rule" id="MF_00848"/>
    </source>
</evidence>
<dbReference type="InterPro" id="IPR032524">
    <property type="entry name" value="ABC_tran_C"/>
</dbReference>
<dbReference type="PROSITE" id="PS00211">
    <property type="entry name" value="ABC_TRANSPORTER_1"/>
    <property type="match status" value="2"/>
</dbReference>
<evidence type="ECO:0000256" key="9">
    <source>
        <dbReference type="ARBA" id="ARBA00049360"/>
    </source>
</evidence>
<dbReference type="InterPro" id="IPR032781">
    <property type="entry name" value="ABC_tran_Xtn"/>
</dbReference>
<evidence type="ECO:0000256" key="8">
    <source>
        <dbReference type="ARBA" id="ARBA00023204"/>
    </source>
</evidence>
<dbReference type="InterPro" id="IPR017871">
    <property type="entry name" value="ABC_transporter-like_CS"/>
</dbReference>
<name>E5YA28_BILW3</name>
<evidence type="ECO:0000259" key="14">
    <source>
        <dbReference type="PROSITE" id="PS50893"/>
    </source>
</evidence>
<evidence type="ECO:0000313" key="15">
    <source>
        <dbReference type="EMBL" id="EFV43142.1"/>
    </source>
</evidence>
<feature type="compositionally biased region" description="Basic and acidic residues" evidence="12">
    <location>
        <begin position="530"/>
        <end position="539"/>
    </location>
</feature>
<dbReference type="FunFam" id="3.40.50.300:FF:000011">
    <property type="entry name" value="Putative ABC transporter ATP-binding component"/>
    <property type="match status" value="1"/>
</dbReference>
<feature type="binding site" evidence="11">
    <location>
        <begin position="36"/>
        <end position="43"/>
    </location>
    <ligand>
        <name>ATP</name>
        <dbReference type="ChEBI" id="CHEBI:30616"/>
        <label>1</label>
    </ligand>
</feature>
<dbReference type="InterPro" id="IPR003593">
    <property type="entry name" value="AAA+_ATPase"/>
</dbReference>
<dbReference type="GO" id="GO:0006281">
    <property type="term" value="P:DNA repair"/>
    <property type="evidence" value="ECO:0007669"/>
    <property type="project" value="UniProtKB-KW"/>
</dbReference>
<dbReference type="eggNOG" id="COG0488">
    <property type="taxonomic scope" value="Bacteria"/>
</dbReference>
<feature type="region of interest" description="Disordered" evidence="12">
    <location>
        <begin position="530"/>
        <end position="549"/>
    </location>
</feature>
<dbReference type="PROSITE" id="PS50206">
    <property type="entry name" value="RHODANESE_3"/>
    <property type="match status" value="1"/>
</dbReference>
<dbReference type="GO" id="GO:0005737">
    <property type="term" value="C:cytoplasm"/>
    <property type="evidence" value="ECO:0007669"/>
    <property type="project" value="UniProtKB-SubCell"/>
</dbReference>
<feature type="domain" description="Rhodanese" evidence="13">
    <location>
        <begin position="501"/>
        <end position="532"/>
    </location>
</feature>
<gene>
    <name evidence="11" type="primary">uup</name>
    <name evidence="15" type="ORF">HMPREF0179_03046</name>
</gene>
<accession>E5YA28</accession>
<dbReference type="OrthoDB" id="9808609at2"/>
<evidence type="ECO:0000256" key="6">
    <source>
        <dbReference type="ARBA" id="ARBA00022840"/>
    </source>
</evidence>
<dbReference type="PROSITE" id="PS50893">
    <property type="entry name" value="ABC_TRANSPORTER_2"/>
    <property type="match status" value="2"/>
</dbReference>
<dbReference type="PANTHER" id="PTHR42855:SF1">
    <property type="entry name" value="ABC TRANSPORTER DOMAIN-CONTAINING PROTEIN"/>
    <property type="match status" value="1"/>
</dbReference>
<dbReference type="Pfam" id="PF12848">
    <property type="entry name" value="ABC_tran_Xtn"/>
    <property type="match status" value="1"/>
</dbReference>
<comment type="similarity">
    <text evidence="10 11">Belongs to the ABC transporter superfamily. ABCF family. Uup subfamily.</text>
</comment>
<dbReference type="AlphaFoldDB" id="E5YA28"/>
<keyword evidence="4 11" id="KW-0227">DNA damage</keyword>
<dbReference type="Gene3D" id="3.40.50.300">
    <property type="entry name" value="P-loop containing nucleotide triphosphate hydrolases"/>
    <property type="match status" value="2"/>
</dbReference>
<keyword evidence="7 11" id="KW-0238">DNA-binding</keyword>
<evidence type="ECO:0000256" key="10">
    <source>
        <dbReference type="ARBA" id="ARBA00061478"/>
    </source>
</evidence>
<evidence type="ECO:0000256" key="5">
    <source>
        <dbReference type="ARBA" id="ARBA00022801"/>
    </source>
</evidence>
<dbReference type="InterPro" id="IPR027417">
    <property type="entry name" value="P-loop_NTPase"/>
</dbReference>
<comment type="catalytic activity">
    <reaction evidence="9 11">
        <text>ATP + H2O = ADP + phosphate + H(+)</text>
        <dbReference type="Rhea" id="RHEA:13065"/>
        <dbReference type="ChEBI" id="CHEBI:15377"/>
        <dbReference type="ChEBI" id="CHEBI:15378"/>
        <dbReference type="ChEBI" id="CHEBI:30616"/>
        <dbReference type="ChEBI" id="CHEBI:43474"/>
        <dbReference type="ChEBI" id="CHEBI:456216"/>
    </reaction>
</comment>
<dbReference type="RefSeq" id="WP_005029395.1">
    <property type="nucleotide sequence ID" value="NZ_KE150238.1"/>
</dbReference>
<comment type="caution">
    <text evidence="15">The sequence shown here is derived from an EMBL/GenBank/DDBJ whole genome shotgun (WGS) entry which is preliminary data.</text>
</comment>
<evidence type="ECO:0000256" key="2">
    <source>
        <dbReference type="ARBA" id="ARBA00022737"/>
    </source>
</evidence>
<reference evidence="15 16" key="1">
    <citation type="submission" date="2010-10" db="EMBL/GenBank/DDBJ databases">
        <authorList>
            <consortium name="The Broad Institute Genome Sequencing Platform"/>
            <person name="Ward D."/>
            <person name="Earl A."/>
            <person name="Feldgarden M."/>
            <person name="Young S.K."/>
            <person name="Gargeya S."/>
            <person name="Zeng Q."/>
            <person name="Alvarado L."/>
            <person name="Berlin A."/>
            <person name="Bochicchio J."/>
            <person name="Chapman S.B."/>
            <person name="Chen Z."/>
            <person name="Freedman E."/>
            <person name="Gellesch M."/>
            <person name="Goldberg J."/>
            <person name="Griggs A."/>
            <person name="Gujja S."/>
            <person name="Heilman E."/>
            <person name="Heiman D."/>
            <person name="Howarth C."/>
            <person name="Mehta T."/>
            <person name="Neiman D."/>
            <person name="Pearson M."/>
            <person name="Roberts A."/>
            <person name="Saif S."/>
            <person name="Shea T."/>
            <person name="Shenoy N."/>
            <person name="Sisk P."/>
            <person name="Stolte C."/>
            <person name="Sykes S."/>
            <person name="White J."/>
            <person name="Yandava C."/>
            <person name="Allen-Vercoe E."/>
            <person name="Sibley C."/>
            <person name="Ambrose C.E."/>
            <person name="Strauss J."/>
            <person name="Daigneault M."/>
            <person name="Haas B."/>
            <person name="Nusbaum C."/>
            <person name="Birren B."/>
        </authorList>
    </citation>
    <scope>NUCLEOTIDE SEQUENCE [LARGE SCALE GENOMIC DNA]</scope>
    <source>
        <strain evidence="15 16">3_1_6</strain>
    </source>
</reference>
<keyword evidence="2 11" id="KW-0677">Repeat</keyword>
<feature type="binding site" evidence="11">
    <location>
        <begin position="349"/>
        <end position="356"/>
    </location>
    <ligand>
        <name>ATP</name>
        <dbReference type="ChEBI" id="CHEBI:30616"/>
        <label>2</label>
    </ligand>
</feature>
<comment type="subcellular location">
    <subcellularLocation>
        <location evidence="11">Cytoplasm</location>
    </subcellularLocation>
    <text evidence="11">Associates with ribosomes.</text>
</comment>
<evidence type="ECO:0000256" key="1">
    <source>
        <dbReference type="ARBA" id="ARBA00022490"/>
    </source>
</evidence>
<dbReference type="PANTHER" id="PTHR42855">
    <property type="entry name" value="ABC TRANSPORTER ATP-BINDING SUBUNIT"/>
    <property type="match status" value="1"/>
</dbReference>
<reference evidence="15 16" key="2">
    <citation type="submission" date="2013-04" db="EMBL/GenBank/DDBJ databases">
        <title>The Genome Sequence of Bilophila wadsworthia 3_1_6.</title>
        <authorList>
            <consortium name="The Broad Institute Genomics Platform"/>
            <person name="Earl A."/>
            <person name="Ward D."/>
            <person name="Feldgarden M."/>
            <person name="Gevers D."/>
            <person name="Sibley C."/>
            <person name="Strauss J."/>
            <person name="Allen-Vercoe E."/>
            <person name="Walker B."/>
            <person name="Young S."/>
            <person name="Zeng Q."/>
            <person name="Gargeya S."/>
            <person name="Fitzgerald M."/>
            <person name="Haas B."/>
            <person name="Abouelleil A."/>
            <person name="Allen A.W."/>
            <person name="Alvarado L."/>
            <person name="Arachchi H.M."/>
            <person name="Berlin A.M."/>
            <person name="Chapman S.B."/>
            <person name="Gainer-Dewar J."/>
            <person name="Goldberg J."/>
            <person name="Griggs A."/>
            <person name="Gujja S."/>
            <person name="Hansen M."/>
            <person name="Howarth C."/>
            <person name="Imamovic A."/>
            <person name="Ireland A."/>
            <person name="Larimer J."/>
            <person name="McCowan C."/>
            <person name="Murphy C."/>
            <person name="Pearson M."/>
            <person name="Poon T.W."/>
            <person name="Priest M."/>
            <person name="Roberts A."/>
            <person name="Saif S."/>
            <person name="Shea T."/>
            <person name="Sisk P."/>
            <person name="Sykes S."/>
            <person name="Wortman J."/>
            <person name="Nusbaum C."/>
            <person name="Birren B."/>
        </authorList>
    </citation>
    <scope>NUCLEOTIDE SEQUENCE [LARGE SCALE GENOMIC DNA]</scope>
    <source>
        <strain evidence="15 16">3_1_6</strain>
    </source>
</reference>
<dbReference type="HOGENOM" id="CLU_000604_36_0_7"/>
<dbReference type="InterPro" id="IPR043686">
    <property type="entry name" value="Uup"/>
</dbReference>
<dbReference type="STRING" id="563192.HMPREF0179_03046"/>
<dbReference type="InterPro" id="IPR037118">
    <property type="entry name" value="Val-tRNA_synth_C_sf"/>
</dbReference>
<dbReference type="EC" id="3.6.1.-" evidence="11"/>
<evidence type="ECO:0000259" key="13">
    <source>
        <dbReference type="PROSITE" id="PS50206"/>
    </source>
</evidence>
<dbReference type="Pfam" id="PF00005">
    <property type="entry name" value="ABC_tran"/>
    <property type="match status" value="2"/>
</dbReference>
<feature type="domain" description="ABC transporter" evidence="14">
    <location>
        <begin position="316"/>
        <end position="535"/>
    </location>
</feature>
<dbReference type="EMBL" id="ADCP02000001">
    <property type="protein sequence ID" value="EFV43142.1"/>
    <property type="molecule type" value="Genomic_DNA"/>
</dbReference>
<evidence type="ECO:0000256" key="3">
    <source>
        <dbReference type="ARBA" id="ARBA00022741"/>
    </source>
</evidence>
<dbReference type="GO" id="GO:0005524">
    <property type="term" value="F:ATP binding"/>
    <property type="evidence" value="ECO:0007669"/>
    <property type="project" value="UniProtKB-UniRule"/>
</dbReference>
<dbReference type="FunFam" id="3.40.50.300:FF:000309">
    <property type="entry name" value="ABC transporter ATP-binding protein"/>
    <property type="match status" value="1"/>
</dbReference>
<dbReference type="InterPro" id="IPR003439">
    <property type="entry name" value="ABC_transporter-like_ATP-bd"/>
</dbReference>
<dbReference type="GO" id="GO:0016887">
    <property type="term" value="F:ATP hydrolysis activity"/>
    <property type="evidence" value="ECO:0007669"/>
    <property type="project" value="UniProtKB-UniRule"/>
</dbReference>
<dbReference type="GO" id="GO:0043022">
    <property type="term" value="F:ribosome binding"/>
    <property type="evidence" value="ECO:0007669"/>
    <property type="project" value="UniProtKB-UniRule"/>
</dbReference>
<dbReference type="SUPFAM" id="SSF52540">
    <property type="entry name" value="P-loop containing nucleoside triphosphate hydrolases"/>
    <property type="match status" value="2"/>
</dbReference>
<dbReference type="Pfam" id="PF16326">
    <property type="entry name" value="ABC_tran_CTD"/>
    <property type="match status" value="1"/>
</dbReference>
<keyword evidence="16" id="KW-1185">Reference proteome</keyword>
<comment type="function">
    <text evidence="11">Probably plays a role in ribosome assembly or function. May be involved in resolution of branched DNA intermediates that result from template switching in postreplication gaps. Binds DNA and has ATPase activity.</text>
</comment>
<evidence type="ECO:0000256" key="7">
    <source>
        <dbReference type="ARBA" id="ARBA00023125"/>
    </source>
</evidence>
<dbReference type="HAMAP" id="MF_00848">
    <property type="entry name" value="Uup"/>
    <property type="match status" value="1"/>
</dbReference>
<dbReference type="SMART" id="SM00382">
    <property type="entry name" value="AAA"/>
    <property type="match status" value="2"/>
</dbReference>
<proteinExistence type="inferred from homology"/>